<comment type="catalytic activity">
    <reaction evidence="9">
        <text>4 Cu(+) + O2 + 4 H(+) = 4 Cu(2+) + 2 H2O</text>
        <dbReference type="Rhea" id="RHEA:30083"/>
        <dbReference type="ChEBI" id="CHEBI:15377"/>
        <dbReference type="ChEBI" id="CHEBI:15378"/>
        <dbReference type="ChEBI" id="CHEBI:15379"/>
        <dbReference type="ChEBI" id="CHEBI:29036"/>
        <dbReference type="ChEBI" id="CHEBI:49552"/>
        <dbReference type="EC" id="1.16.3.4"/>
    </reaction>
    <physiologicalReaction direction="left-to-right" evidence="9">
        <dbReference type="Rhea" id="RHEA:30084"/>
    </physiologicalReaction>
</comment>
<dbReference type="RefSeq" id="WP_185175627.1">
    <property type="nucleotide sequence ID" value="NZ_CP059404.1"/>
</dbReference>
<evidence type="ECO:0000256" key="1">
    <source>
        <dbReference type="ARBA" id="ARBA00010609"/>
    </source>
</evidence>
<feature type="domain" description="Plastocyanin-like" evidence="11">
    <location>
        <begin position="394"/>
        <end position="512"/>
    </location>
</feature>
<keyword evidence="4" id="KW-0560">Oxidoreductase</keyword>
<protein>
    <recommendedName>
        <fullName evidence="6">Multicopper oxidase CueO</fullName>
        <ecNumber evidence="5">1.16.3.4</ecNumber>
    </recommendedName>
    <alternativeName>
        <fullName evidence="7">Copper efflux oxidase</fullName>
    </alternativeName>
    <alternativeName>
        <fullName evidence="8">Cuprous oxidase</fullName>
    </alternativeName>
</protein>
<evidence type="ECO:0000256" key="3">
    <source>
        <dbReference type="ARBA" id="ARBA00022723"/>
    </source>
</evidence>
<keyword evidence="3" id="KW-0479">Metal-binding</keyword>
<dbReference type="PROSITE" id="PS51318">
    <property type="entry name" value="TAT"/>
    <property type="match status" value="1"/>
</dbReference>
<keyword evidence="14" id="KW-1185">Reference proteome</keyword>
<dbReference type="InterPro" id="IPR045087">
    <property type="entry name" value="Cu-oxidase_fam"/>
</dbReference>
<evidence type="ECO:0000256" key="10">
    <source>
        <dbReference type="SAM" id="MobiDB-lite"/>
    </source>
</evidence>
<evidence type="ECO:0000313" key="14">
    <source>
        <dbReference type="Proteomes" id="UP000515743"/>
    </source>
</evidence>
<evidence type="ECO:0000313" key="13">
    <source>
        <dbReference type="EMBL" id="QNE89250.1"/>
    </source>
</evidence>
<dbReference type="InterPro" id="IPR002355">
    <property type="entry name" value="Cu_oxidase_Cu_BS"/>
</dbReference>
<gene>
    <name evidence="13" type="ORF">H0194_09375</name>
</gene>
<dbReference type="PANTHER" id="PTHR48267:SF1">
    <property type="entry name" value="BILIRUBIN OXIDASE"/>
    <property type="match status" value="1"/>
</dbReference>
<name>A0A7G7CNT4_9CORY</name>
<reference evidence="13 14" key="1">
    <citation type="submission" date="2020-07" db="EMBL/GenBank/DDBJ databases">
        <title>Complete genome and description of Corynebacterium incognita strain Marseille-Q3630 sp. nov.</title>
        <authorList>
            <person name="Boxberger M."/>
        </authorList>
    </citation>
    <scope>NUCLEOTIDE SEQUENCE [LARGE SCALE GENOMIC DNA]</scope>
    <source>
        <strain evidence="13 14">Marseille-Q3630</strain>
    </source>
</reference>
<evidence type="ECO:0000256" key="9">
    <source>
        <dbReference type="ARBA" id="ARBA00048092"/>
    </source>
</evidence>
<dbReference type="KEGG" id="cik:H0194_09375"/>
<dbReference type="Proteomes" id="UP000515743">
    <property type="component" value="Chromosome"/>
</dbReference>
<dbReference type="Gene3D" id="2.60.40.420">
    <property type="entry name" value="Cupredoxins - blue copper proteins"/>
    <property type="match status" value="3"/>
</dbReference>
<dbReference type="PANTHER" id="PTHR48267">
    <property type="entry name" value="CUPREDOXIN SUPERFAMILY PROTEIN"/>
    <property type="match status" value="1"/>
</dbReference>
<dbReference type="Pfam" id="PF07732">
    <property type="entry name" value="Cu-oxidase_3"/>
    <property type="match status" value="1"/>
</dbReference>
<accession>A0A7G7CNT4</accession>
<dbReference type="AlphaFoldDB" id="A0A7G7CNT4"/>
<comment type="subunit">
    <text evidence="2">Monomer.</text>
</comment>
<evidence type="ECO:0000256" key="8">
    <source>
        <dbReference type="ARBA" id="ARBA00043090"/>
    </source>
</evidence>
<dbReference type="Pfam" id="PF07731">
    <property type="entry name" value="Cu-oxidase_2"/>
    <property type="match status" value="1"/>
</dbReference>
<evidence type="ECO:0000256" key="2">
    <source>
        <dbReference type="ARBA" id="ARBA00011245"/>
    </source>
</evidence>
<dbReference type="InterPro" id="IPR011706">
    <property type="entry name" value="Cu-oxidase_C"/>
</dbReference>
<dbReference type="EMBL" id="CP059404">
    <property type="protein sequence ID" value="QNE89250.1"/>
    <property type="molecule type" value="Genomic_DNA"/>
</dbReference>
<evidence type="ECO:0000256" key="6">
    <source>
        <dbReference type="ARBA" id="ARBA00041027"/>
    </source>
</evidence>
<dbReference type="EC" id="1.16.3.4" evidence="5"/>
<dbReference type="GO" id="GO:0005507">
    <property type="term" value="F:copper ion binding"/>
    <property type="evidence" value="ECO:0007669"/>
    <property type="project" value="InterPro"/>
</dbReference>
<dbReference type="GO" id="GO:0016491">
    <property type="term" value="F:oxidoreductase activity"/>
    <property type="evidence" value="ECO:0007669"/>
    <property type="project" value="UniProtKB-KW"/>
</dbReference>
<feature type="compositionally biased region" description="Gly residues" evidence="10">
    <location>
        <begin position="530"/>
        <end position="558"/>
    </location>
</feature>
<dbReference type="CDD" id="cd13890">
    <property type="entry name" value="CuRO_3_CueO_FtsP"/>
    <property type="match status" value="1"/>
</dbReference>
<evidence type="ECO:0000256" key="7">
    <source>
        <dbReference type="ARBA" id="ARBA00042896"/>
    </source>
</evidence>
<feature type="region of interest" description="Disordered" evidence="10">
    <location>
        <begin position="40"/>
        <end position="74"/>
    </location>
</feature>
<comment type="similarity">
    <text evidence="1">Belongs to the multicopper oxidase family.</text>
</comment>
<feature type="region of interest" description="Disordered" evidence="10">
    <location>
        <begin position="516"/>
        <end position="567"/>
    </location>
</feature>
<proteinExistence type="inferred from homology"/>
<dbReference type="CDD" id="cd04232">
    <property type="entry name" value="CuRO_1_CueO_FtsP"/>
    <property type="match status" value="1"/>
</dbReference>
<dbReference type="InterPro" id="IPR011707">
    <property type="entry name" value="Cu-oxidase-like_N"/>
</dbReference>
<dbReference type="PROSITE" id="PS00080">
    <property type="entry name" value="MULTICOPPER_OXIDASE2"/>
    <property type="match status" value="1"/>
</dbReference>
<evidence type="ECO:0000256" key="4">
    <source>
        <dbReference type="ARBA" id="ARBA00023002"/>
    </source>
</evidence>
<evidence type="ECO:0000259" key="11">
    <source>
        <dbReference type="Pfam" id="PF07731"/>
    </source>
</evidence>
<sequence>MTAPHNTQPRRFDRRTFFRGALFVGLGATAAATVASCSDSASDKAQRTQPAPRGADAPARALPIPPLEEGTKKGTSRTIMLTAAASTAEIVAGTQTKTWGFSADFLGPTLRAKRGEKVKISVTNDLDEMTTVHWHGMKLPAKADGGPHTPIEPGKTWDAEFTVDQPAATVWYHPHPHERTALHCYRGLAGMFIVDDEVEEKLDLPREYGVDDIPVVVVDAKFTDDGQLDETTDPTFGLKGTTPLVNGITNPELTAKSTRLRLRLLNGAGMRFYTFALSNGAPLQIIATDSGLLDAPVEADEVLMGPGERVEVVIDLTPGEDVTLRSVARDDNFGIPEPEGAAAEQATGDFGFRDEFDILRIKVPAELKAPEKPLPAKLDPAAADVPAADGLKQRDFVLNTFMINGEHMDMNRVDVVIDHKKPEIWTVTNENADWPHNFHIHNCRFKVLELNQVGTDVNVPTIGWKDTVDLPPKSTAKLLVDFAWHPDPKIPYMFHCHMLLHEDKGMMGQFVMVEPGDEPALPTLEHGAHGGHSGHGTDSGNGDAAGAGATGGAKGNPGGHQKNLSVE</sequence>
<organism evidence="13 14">
    <name type="scientific">Corynebacterium incognita</name>
    <dbReference type="NCBI Taxonomy" id="2754725"/>
    <lineage>
        <taxon>Bacteria</taxon>
        <taxon>Bacillati</taxon>
        <taxon>Actinomycetota</taxon>
        <taxon>Actinomycetes</taxon>
        <taxon>Mycobacteriales</taxon>
        <taxon>Corynebacteriaceae</taxon>
        <taxon>Corynebacterium</taxon>
    </lineage>
</organism>
<dbReference type="InterPro" id="IPR008972">
    <property type="entry name" value="Cupredoxin"/>
</dbReference>
<evidence type="ECO:0000256" key="5">
    <source>
        <dbReference type="ARBA" id="ARBA00038978"/>
    </source>
</evidence>
<dbReference type="SUPFAM" id="SSF49503">
    <property type="entry name" value="Cupredoxins"/>
    <property type="match status" value="3"/>
</dbReference>
<dbReference type="InterPro" id="IPR006311">
    <property type="entry name" value="TAT_signal"/>
</dbReference>
<evidence type="ECO:0000259" key="12">
    <source>
        <dbReference type="Pfam" id="PF07732"/>
    </source>
</evidence>
<feature type="compositionally biased region" description="Low complexity" evidence="10">
    <location>
        <begin position="50"/>
        <end position="62"/>
    </location>
</feature>
<feature type="domain" description="Plastocyanin-like" evidence="12">
    <location>
        <begin position="86"/>
        <end position="197"/>
    </location>
</feature>